<dbReference type="EMBL" id="JRFU01000083">
    <property type="protein sequence ID" value="PWE86788.1"/>
    <property type="molecule type" value="Genomic_DNA"/>
</dbReference>
<keyword evidence="2" id="KW-1185">Reference proteome</keyword>
<dbReference type="RefSeq" id="WP_109215523.1">
    <property type="nucleotide sequence ID" value="NZ_JRFU01000083.1"/>
</dbReference>
<proteinExistence type="predicted"/>
<protein>
    <submittedName>
        <fullName evidence="1">Uncharacterized protein</fullName>
    </submittedName>
</protein>
<dbReference type="AlphaFoldDB" id="A0A2V1JWA1"/>
<evidence type="ECO:0000313" key="2">
    <source>
        <dbReference type="Proteomes" id="UP000245288"/>
    </source>
</evidence>
<gene>
    <name evidence="1" type="ORF">LG34_07885</name>
</gene>
<name>A0A2V1JWA1_EUBRA</name>
<comment type="caution">
    <text evidence="1">The sequence shown here is derived from an EMBL/GenBank/DDBJ whole genome shotgun (WGS) entry which is preliminary data.</text>
</comment>
<dbReference type="OrthoDB" id="1027683at2"/>
<dbReference type="Proteomes" id="UP000245288">
    <property type="component" value="Unassembled WGS sequence"/>
</dbReference>
<reference evidence="1 2" key="1">
    <citation type="submission" date="2014-09" db="EMBL/GenBank/DDBJ databases">
        <title>Butyrate-producing bacteria isolated from human gut.</title>
        <authorList>
            <person name="Zhang Q."/>
            <person name="Zhao L."/>
        </authorList>
    </citation>
    <scope>NUCLEOTIDE SEQUENCE [LARGE SCALE GENOMIC DNA]</scope>
    <source>
        <strain evidence="1 2">21</strain>
    </source>
</reference>
<accession>A0A2V1JWA1</accession>
<organism evidence="1 2">
    <name type="scientific">Eubacterium ramulus</name>
    <dbReference type="NCBI Taxonomy" id="39490"/>
    <lineage>
        <taxon>Bacteria</taxon>
        <taxon>Bacillati</taxon>
        <taxon>Bacillota</taxon>
        <taxon>Clostridia</taxon>
        <taxon>Eubacteriales</taxon>
        <taxon>Eubacteriaceae</taxon>
        <taxon>Eubacterium</taxon>
    </lineage>
</organism>
<sequence>MINITWGNLMPPRCSQAYIVNFLLAPSFFNNPDLGKSIQESSFYQRKDGTILDALNNVKAFRSRLFNFGDSPKTSEKLINLLLLKTKQDNIAYTLDTFPIRHEFKKQWKFFLKEYFGDQYSIYLEDYKKYIHLFLEDNYTIEDFEAEADTDFFKRVKSDRRDFQKNKITIPYHGNEIPLGKLLHSIEAADYSKSPFLDERNSSDISSEDNLFFERLSTLSILACVWIIFAKVEEKENKQITSERKDKKNVYAELIVRLAPMIFPTETVNTLFYTTPENDGSDFIADTFEIPSEKTDTAEARKMLAPVPGYINAKAFTEAGELCEQVFQSYKYASDLIMAETLTYLHTCCVNGYPVPKAFSSIEDIEKQAYYYGSIYSSQKRNDIKAAPVPSKTVTSGFFTANCKNKIYDWIEKTKPESWKSSVSSVPESAILPHVHQRMLLIHDDFDLNLQDALNVLDRIKKNIATEKETTISDWKNFELYIRCDEAEATPILDTALSYFTENNEIRSSADFSLIKIYLIDEAKRSADYLFARHPLFYPLTLPKRNANEIEKVQNMHLVIFSDNPDHNYAKWLIKEAFWTLPRLCEKINTKISLISPHASEIADSILLDCPGLADFSYHVNRNKSYADTDNESKNIQIDDIPFPEIWYQDTSFSSRSILNTLKDISSSNDYLYFVVDSVSDVGSIKLATRIRELTIRKSVLDGRINSYSKKNFIIAVHCTDPDYAGLSKDLIIPKETEHANKWFNNYNFIPFASIADLYSWDQLNGGVIEEISQCVHLQYCQSSQQKDACYENLKSYFERLYNRDSSFSAAVSMPYRLFEAGITPTPDWSSWDIQDPDAWWNPETRSHMAETYLEKLTDTSVTDAKNEHPSFHQDLVEQLAKYEQMRWCCYQLTRGWLPVEPSQVLQYINSGVSRHTLQIAKLHPCICSWNDLKTLQEILSDEAKREICTSKNIDTLSKEELIPLLNPKFAKYFSYEKDYSYFQKLNYENIEKTADILTNQWHTDQAF</sequence>
<evidence type="ECO:0000313" key="1">
    <source>
        <dbReference type="EMBL" id="PWE86788.1"/>
    </source>
</evidence>